<reference evidence="2 3" key="1">
    <citation type="journal article" date="2021" name="Elife">
        <title>Chloroplast acquisition without the gene transfer in kleptoplastic sea slugs, Plakobranchus ocellatus.</title>
        <authorList>
            <person name="Maeda T."/>
            <person name="Takahashi S."/>
            <person name="Yoshida T."/>
            <person name="Shimamura S."/>
            <person name="Takaki Y."/>
            <person name="Nagai Y."/>
            <person name="Toyoda A."/>
            <person name="Suzuki Y."/>
            <person name="Arimoto A."/>
            <person name="Ishii H."/>
            <person name="Satoh N."/>
            <person name="Nishiyama T."/>
            <person name="Hasebe M."/>
            <person name="Maruyama T."/>
            <person name="Minagawa J."/>
            <person name="Obokata J."/>
            <person name="Shigenobu S."/>
        </authorList>
    </citation>
    <scope>NUCLEOTIDE SEQUENCE [LARGE SCALE GENOMIC DNA]</scope>
</reference>
<dbReference type="Proteomes" id="UP000762676">
    <property type="component" value="Unassembled WGS sequence"/>
</dbReference>
<comment type="caution">
    <text evidence="2">The sequence shown here is derived from an EMBL/GenBank/DDBJ whole genome shotgun (WGS) entry which is preliminary data.</text>
</comment>
<dbReference type="AlphaFoldDB" id="A0AAV4EZR4"/>
<sequence length="407" mass="45439">MCNLLLIGVVYRSGLVVDTMRQEAHRRMITGKFLDQQTSKQMTFNIKFVPATFLFQEISITRHEVDSGAKSPRSFSPKSPQKCNISYTSELQGSARQSFSDYMQQRQEQQFFPPVLMVSDLPSSPAVHQFEKSLNPDASYLGGQIIPASSDCLSVSPSTKHKSGFVHQGTPIIKKHTTSLVSGNPGLLAASSPQSPKSRTFSETGSDWGIRIGQQGKPQSSPSSPSLMLKHFKLFSTSGFDSSKRRGSEPILESHGGNDFKKVQLGVTDRRWEKLRSILVAMKDEPVDMDNMLGTDPTNCLENIQDKISMQEEMTCLSKEVADLNVILRQKEEVIEVTSHLLGEVTSQRVYLQRLMALVLTHVPRLLDEVDGLYSTSGDGEYDDDDEEEVEDDSCFVNNEIEDEVWC</sequence>
<evidence type="ECO:0000313" key="2">
    <source>
        <dbReference type="EMBL" id="GFR65735.1"/>
    </source>
</evidence>
<organism evidence="2 3">
    <name type="scientific">Elysia marginata</name>
    <dbReference type="NCBI Taxonomy" id="1093978"/>
    <lineage>
        <taxon>Eukaryota</taxon>
        <taxon>Metazoa</taxon>
        <taxon>Spiralia</taxon>
        <taxon>Lophotrochozoa</taxon>
        <taxon>Mollusca</taxon>
        <taxon>Gastropoda</taxon>
        <taxon>Heterobranchia</taxon>
        <taxon>Euthyneura</taxon>
        <taxon>Panpulmonata</taxon>
        <taxon>Sacoglossa</taxon>
        <taxon>Placobranchoidea</taxon>
        <taxon>Plakobranchidae</taxon>
        <taxon>Elysia</taxon>
    </lineage>
</organism>
<keyword evidence="3" id="KW-1185">Reference proteome</keyword>
<accession>A0AAV4EZR4</accession>
<dbReference type="EMBL" id="BMAT01000403">
    <property type="protein sequence ID" value="GFR65735.1"/>
    <property type="molecule type" value="Genomic_DNA"/>
</dbReference>
<evidence type="ECO:0000313" key="3">
    <source>
        <dbReference type="Proteomes" id="UP000762676"/>
    </source>
</evidence>
<protein>
    <submittedName>
        <fullName evidence="2">Uncharacterized protein</fullName>
    </submittedName>
</protein>
<feature type="compositionally biased region" description="Polar residues" evidence="1">
    <location>
        <begin position="191"/>
        <end position="204"/>
    </location>
</feature>
<proteinExistence type="predicted"/>
<name>A0AAV4EZR4_9GAST</name>
<evidence type="ECO:0000256" key="1">
    <source>
        <dbReference type="SAM" id="MobiDB-lite"/>
    </source>
</evidence>
<feature type="region of interest" description="Disordered" evidence="1">
    <location>
        <begin position="184"/>
        <end position="204"/>
    </location>
</feature>
<gene>
    <name evidence="2" type="ORF">ElyMa_000210400</name>
</gene>